<dbReference type="InterPro" id="IPR003594">
    <property type="entry name" value="HATPase_dom"/>
</dbReference>
<accession>A0ABY5E9A0</accession>
<dbReference type="InterPro" id="IPR000700">
    <property type="entry name" value="PAS-assoc_C"/>
</dbReference>
<evidence type="ECO:0000259" key="3">
    <source>
        <dbReference type="PROSITE" id="PS50109"/>
    </source>
</evidence>
<dbReference type="InterPro" id="IPR036890">
    <property type="entry name" value="HATPase_C_sf"/>
</dbReference>
<dbReference type="InterPro" id="IPR013656">
    <property type="entry name" value="PAS_4"/>
</dbReference>
<proteinExistence type="predicted"/>
<dbReference type="CDD" id="cd00130">
    <property type="entry name" value="PAS"/>
    <property type="match status" value="1"/>
</dbReference>
<keyword evidence="6" id="KW-0067">ATP-binding</keyword>
<keyword evidence="7" id="KW-1185">Reference proteome</keyword>
<name>A0ABY5E9A0_9BACT</name>
<dbReference type="SUPFAM" id="SSF55874">
    <property type="entry name" value="ATPase domain of HSP90 chaperone/DNA topoisomerase II/histidine kinase"/>
    <property type="match status" value="1"/>
</dbReference>
<dbReference type="Proteomes" id="UP001060012">
    <property type="component" value="Chromosome"/>
</dbReference>
<protein>
    <recommendedName>
        <fullName evidence="2">histidine kinase</fullName>
        <ecNumber evidence="2">2.7.13.3</ecNumber>
    </recommendedName>
</protein>
<comment type="catalytic activity">
    <reaction evidence="1">
        <text>ATP + protein L-histidine = ADP + protein N-phospho-L-histidine.</text>
        <dbReference type="EC" id="2.7.13.3"/>
    </reaction>
</comment>
<dbReference type="SUPFAM" id="SSF47384">
    <property type="entry name" value="Homodimeric domain of signal transducing histidine kinase"/>
    <property type="match status" value="1"/>
</dbReference>
<dbReference type="PANTHER" id="PTHR43065:SF42">
    <property type="entry name" value="TWO-COMPONENT SENSOR PPRA"/>
    <property type="match status" value="1"/>
</dbReference>
<dbReference type="Gene3D" id="3.30.450.40">
    <property type="match status" value="1"/>
</dbReference>
<dbReference type="Pfam" id="PF02518">
    <property type="entry name" value="HATPase_c"/>
    <property type="match status" value="1"/>
</dbReference>
<sequence length="542" mass="62864">MNTLKTYLYQEKTFDLLENLVYFKDLEGKYILCNDSFCKYTNYTKEEVIGKTDYELFNEEDAKAFTTNDQSVINQKEEKSFCEVLTLNDDSKIYFESKKDVILDEQNNAVAIIGISKDITKEKEYETLHTTTQKILEYTLKDNKLKETLLFIINEAEKINNNMICSILLLDEKKQMFNKSFTKSLPDYYNDAVKTLVIGEGVGSCGTAAFTKQRVIVEDINTHPFWADFVSLTKPIGLNACWSQPFFSKNNEVLGTFAIYYKKPKQPTSFELELIDSFSYLVSLAVNRYLRQEEIKKQENLITHQAKLVSLSNVLENIAHHWRQPLSLISTITSAMKIDYDIYMEDKKLYDQALDKVVKTTQNLSKTIDEFREYFLKNTQKKELKIKETFEKINEVLNKKFASSNIIVKQNLEDVSLYTYETELIHILINIINNSIDAFENKNISNPLIIIDVKQEANKNCIVRIKDNALGIDENLLDKIFEPYFTTKDDKSSGVGLSLFIVHDLIKRHLKGTIEVTNTEFNYQDKPYKGLEVKLILPIQIN</sequence>
<feature type="domain" description="Histidine kinase" evidence="3">
    <location>
        <begin position="317"/>
        <end position="541"/>
    </location>
</feature>
<organism evidence="6 7">
    <name type="scientific">Arcobacter roscoffensis</name>
    <dbReference type="NCBI Taxonomy" id="2961520"/>
    <lineage>
        <taxon>Bacteria</taxon>
        <taxon>Pseudomonadati</taxon>
        <taxon>Campylobacterota</taxon>
        <taxon>Epsilonproteobacteria</taxon>
        <taxon>Campylobacterales</taxon>
        <taxon>Arcobacteraceae</taxon>
        <taxon>Arcobacter</taxon>
    </lineage>
</organism>
<evidence type="ECO:0000259" key="5">
    <source>
        <dbReference type="PROSITE" id="PS50113"/>
    </source>
</evidence>
<dbReference type="GO" id="GO:0005524">
    <property type="term" value="F:ATP binding"/>
    <property type="evidence" value="ECO:0007669"/>
    <property type="project" value="UniProtKB-KW"/>
</dbReference>
<gene>
    <name evidence="6" type="ORF">NJU99_06125</name>
</gene>
<evidence type="ECO:0000313" key="6">
    <source>
        <dbReference type="EMBL" id="UTJ07668.1"/>
    </source>
</evidence>
<evidence type="ECO:0000259" key="4">
    <source>
        <dbReference type="PROSITE" id="PS50112"/>
    </source>
</evidence>
<dbReference type="Pfam" id="PF08448">
    <property type="entry name" value="PAS_4"/>
    <property type="match status" value="1"/>
</dbReference>
<dbReference type="InterPro" id="IPR036097">
    <property type="entry name" value="HisK_dim/P_sf"/>
</dbReference>
<dbReference type="InterPro" id="IPR000014">
    <property type="entry name" value="PAS"/>
</dbReference>
<dbReference type="PANTHER" id="PTHR43065">
    <property type="entry name" value="SENSOR HISTIDINE KINASE"/>
    <property type="match status" value="1"/>
</dbReference>
<dbReference type="SUPFAM" id="SSF55785">
    <property type="entry name" value="PYP-like sensor domain (PAS domain)"/>
    <property type="match status" value="1"/>
</dbReference>
<dbReference type="InterPro" id="IPR003018">
    <property type="entry name" value="GAF"/>
</dbReference>
<dbReference type="Gene3D" id="1.10.287.130">
    <property type="match status" value="1"/>
</dbReference>
<dbReference type="Gene3D" id="3.30.450.20">
    <property type="entry name" value="PAS domain"/>
    <property type="match status" value="1"/>
</dbReference>
<dbReference type="PROSITE" id="PS50109">
    <property type="entry name" value="HIS_KIN"/>
    <property type="match status" value="1"/>
</dbReference>
<dbReference type="NCBIfam" id="TIGR00229">
    <property type="entry name" value="sensory_box"/>
    <property type="match status" value="1"/>
</dbReference>
<dbReference type="SMART" id="SM00387">
    <property type="entry name" value="HATPase_c"/>
    <property type="match status" value="1"/>
</dbReference>
<dbReference type="EC" id="2.7.13.3" evidence="2"/>
<evidence type="ECO:0000313" key="7">
    <source>
        <dbReference type="Proteomes" id="UP001060012"/>
    </source>
</evidence>
<keyword evidence="6" id="KW-0547">Nucleotide-binding</keyword>
<dbReference type="InterPro" id="IPR004358">
    <property type="entry name" value="Sig_transdc_His_kin-like_C"/>
</dbReference>
<evidence type="ECO:0000256" key="2">
    <source>
        <dbReference type="ARBA" id="ARBA00012438"/>
    </source>
</evidence>
<feature type="domain" description="PAS" evidence="4">
    <location>
        <begin position="6"/>
        <end position="76"/>
    </location>
</feature>
<dbReference type="SUPFAM" id="SSF55781">
    <property type="entry name" value="GAF domain-like"/>
    <property type="match status" value="1"/>
</dbReference>
<dbReference type="RefSeq" id="WP_254577842.1">
    <property type="nucleotide sequence ID" value="NZ_CP100595.1"/>
</dbReference>
<dbReference type="PRINTS" id="PR00344">
    <property type="entry name" value="BCTRLSENSOR"/>
</dbReference>
<dbReference type="Gene3D" id="3.30.565.10">
    <property type="entry name" value="Histidine kinase-like ATPase, C-terminal domain"/>
    <property type="match status" value="1"/>
</dbReference>
<dbReference type="PROSITE" id="PS50112">
    <property type="entry name" value="PAS"/>
    <property type="match status" value="1"/>
</dbReference>
<reference evidence="6" key="1">
    <citation type="submission" date="2022-07" db="EMBL/GenBank/DDBJ databases">
        <title>Arcobacter roscoffensis sp. nov., a marine bacterium isolated from coastal seawater collected from Roscoff, France.</title>
        <authorList>
            <person name="Pascual J."/>
            <person name="Lepeaux C."/>
            <person name="Methner A."/>
            <person name="Overmann J."/>
        </authorList>
    </citation>
    <scope>NUCLEOTIDE SEQUENCE</scope>
    <source>
        <strain evidence="6">ARW1-2F2</strain>
    </source>
</reference>
<dbReference type="InterPro" id="IPR035965">
    <property type="entry name" value="PAS-like_dom_sf"/>
</dbReference>
<feature type="domain" description="PAC" evidence="5">
    <location>
        <begin position="75"/>
        <end position="131"/>
    </location>
</feature>
<dbReference type="EMBL" id="CP100595">
    <property type="protein sequence ID" value="UTJ07668.1"/>
    <property type="molecule type" value="Genomic_DNA"/>
</dbReference>
<dbReference type="SMART" id="SM00091">
    <property type="entry name" value="PAS"/>
    <property type="match status" value="1"/>
</dbReference>
<dbReference type="InterPro" id="IPR029016">
    <property type="entry name" value="GAF-like_dom_sf"/>
</dbReference>
<dbReference type="InterPro" id="IPR005467">
    <property type="entry name" value="His_kinase_dom"/>
</dbReference>
<dbReference type="Pfam" id="PF13185">
    <property type="entry name" value="GAF_2"/>
    <property type="match status" value="1"/>
</dbReference>
<evidence type="ECO:0000256" key="1">
    <source>
        <dbReference type="ARBA" id="ARBA00000085"/>
    </source>
</evidence>
<dbReference type="SMART" id="SM00065">
    <property type="entry name" value="GAF"/>
    <property type="match status" value="1"/>
</dbReference>
<dbReference type="PROSITE" id="PS50113">
    <property type="entry name" value="PAC"/>
    <property type="match status" value="1"/>
</dbReference>